<name>A0A9P0YR95_CUSEU</name>
<gene>
    <name evidence="1" type="ORF">CEURO_LOCUS4820</name>
</gene>
<dbReference type="EMBL" id="CAMAPE010000008">
    <property type="protein sequence ID" value="CAH9073448.1"/>
    <property type="molecule type" value="Genomic_DNA"/>
</dbReference>
<evidence type="ECO:0000313" key="1">
    <source>
        <dbReference type="EMBL" id="CAH9073448.1"/>
    </source>
</evidence>
<keyword evidence="2" id="KW-1185">Reference proteome</keyword>
<sequence length="333" mass="36757">MGVMVVSEPTSIPNETALSDTIPFSDTVAVHKETVSAIDAPCITDLATVVDAAPVAAAPRKNAMGDMVVSKPTSTPNEPALSDTIPFPDIATVPKETVSAIDAPCITDLATYEAPFDDTIRAKVPVQHPVAIDETPVATLNVAVVEEIHQSATYGAGKVWFDARKGNEEILSGPKIDCPVTTHVPFMSNDETISEDTQTLTFSVSGQTEIDEENLKGFTQVERRRSKNSSSKYSLNEGTEDVQLFYDVGYSSHPMITRSHSRKPQNETDYYLYQVDERFDSPHKLEAALRRFKLTHPEETTYRPYLKRAIRFHNRYNRSLSASIGIPSQNFNC</sequence>
<protein>
    <submittedName>
        <fullName evidence="1">Uncharacterized protein</fullName>
    </submittedName>
</protein>
<evidence type="ECO:0000313" key="2">
    <source>
        <dbReference type="Proteomes" id="UP001152484"/>
    </source>
</evidence>
<dbReference type="OrthoDB" id="1327997at2759"/>
<comment type="caution">
    <text evidence="1">The sequence shown here is derived from an EMBL/GenBank/DDBJ whole genome shotgun (WGS) entry which is preliminary data.</text>
</comment>
<accession>A0A9P0YR95</accession>
<organism evidence="1 2">
    <name type="scientific">Cuscuta europaea</name>
    <name type="common">European dodder</name>
    <dbReference type="NCBI Taxonomy" id="41803"/>
    <lineage>
        <taxon>Eukaryota</taxon>
        <taxon>Viridiplantae</taxon>
        <taxon>Streptophyta</taxon>
        <taxon>Embryophyta</taxon>
        <taxon>Tracheophyta</taxon>
        <taxon>Spermatophyta</taxon>
        <taxon>Magnoliopsida</taxon>
        <taxon>eudicotyledons</taxon>
        <taxon>Gunneridae</taxon>
        <taxon>Pentapetalae</taxon>
        <taxon>asterids</taxon>
        <taxon>lamiids</taxon>
        <taxon>Solanales</taxon>
        <taxon>Convolvulaceae</taxon>
        <taxon>Cuscuteae</taxon>
        <taxon>Cuscuta</taxon>
        <taxon>Cuscuta subgen. Cuscuta</taxon>
    </lineage>
</organism>
<reference evidence="1" key="1">
    <citation type="submission" date="2022-07" db="EMBL/GenBank/DDBJ databases">
        <authorList>
            <person name="Macas J."/>
            <person name="Novak P."/>
            <person name="Neumann P."/>
        </authorList>
    </citation>
    <scope>NUCLEOTIDE SEQUENCE</scope>
</reference>
<dbReference type="Proteomes" id="UP001152484">
    <property type="component" value="Unassembled WGS sequence"/>
</dbReference>
<proteinExistence type="predicted"/>
<dbReference type="AlphaFoldDB" id="A0A9P0YR95"/>